<dbReference type="PANTHER" id="PTHR43214">
    <property type="entry name" value="TWO-COMPONENT RESPONSE REGULATOR"/>
    <property type="match status" value="1"/>
</dbReference>
<dbReference type="GO" id="GO:0000160">
    <property type="term" value="P:phosphorelay signal transduction system"/>
    <property type="evidence" value="ECO:0007669"/>
    <property type="project" value="InterPro"/>
</dbReference>
<keyword evidence="1 5" id="KW-0597">Phosphoprotein</keyword>
<keyword evidence="3" id="KW-0238">DNA-binding</keyword>
<keyword evidence="4" id="KW-0804">Transcription</keyword>
<keyword evidence="2" id="KW-0805">Transcription regulation</keyword>
<evidence type="ECO:0000256" key="4">
    <source>
        <dbReference type="ARBA" id="ARBA00023163"/>
    </source>
</evidence>
<feature type="domain" description="Response regulatory" evidence="7">
    <location>
        <begin position="3"/>
        <end position="121"/>
    </location>
</feature>
<dbReference type="Pfam" id="PF00196">
    <property type="entry name" value="GerE"/>
    <property type="match status" value="1"/>
</dbReference>
<dbReference type="InterPro" id="IPR039420">
    <property type="entry name" value="WalR-like"/>
</dbReference>
<dbReference type="Proteomes" id="UP000325957">
    <property type="component" value="Unassembled WGS sequence"/>
</dbReference>
<feature type="domain" description="HTH luxR-type" evidence="6">
    <location>
        <begin position="139"/>
        <end position="204"/>
    </location>
</feature>
<dbReference type="GO" id="GO:0006355">
    <property type="term" value="P:regulation of DNA-templated transcription"/>
    <property type="evidence" value="ECO:0007669"/>
    <property type="project" value="InterPro"/>
</dbReference>
<evidence type="ECO:0000256" key="2">
    <source>
        <dbReference type="ARBA" id="ARBA00023015"/>
    </source>
</evidence>
<dbReference type="Gene3D" id="3.40.50.2300">
    <property type="match status" value="1"/>
</dbReference>
<keyword evidence="9" id="KW-1185">Reference proteome</keyword>
<accession>A0A5J5L178</accession>
<dbReference type="PANTHER" id="PTHR43214:SF24">
    <property type="entry name" value="TRANSCRIPTIONAL REGULATORY PROTEIN NARL-RELATED"/>
    <property type="match status" value="1"/>
</dbReference>
<dbReference type="InterPro" id="IPR016032">
    <property type="entry name" value="Sig_transdc_resp-reg_C-effctor"/>
</dbReference>
<dbReference type="AlphaFoldDB" id="A0A5J5L178"/>
<dbReference type="InterPro" id="IPR001789">
    <property type="entry name" value="Sig_transdc_resp-reg_receiver"/>
</dbReference>
<dbReference type="PRINTS" id="PR00038">
    <property type="entry name" value="HTHLUXR"/>
</dbReference>
<evidence type="ECO:0000259" key="6">
    <source>
        <dbReference type="PROSITE" id="PS50043"/>
    </source>
</evidence>
<dbReference type="PROSITE" id="PS50043">
    <property type="entry name" value="HTH_LUXR_2"/>
    <property type="match status" value="1"/>
</dbReference>
<dbReference type="InterPro" id="IPR011006">
    <property type="entry name" value="CheY-like_superfamily"/>
</dbReference>
<sequence length="208" mass="22365">MIHILLLDDHPVLRHGTRALLETQPDFVVIADTDDPEEAITVVTENRIDVALVDLDLGPNRSDGPTTTRLLLRASPGTRVVAFTAFDSDADIVRMVEAGAVGYLLKDSRPAALFSAIRSAATGSAALAGPIAARLLDRMQRPDDALTSRELEVLELAASGLSNRDLARRLLVSEATVKTHLHHAFIKLRAENGQAAIATAIKQGLIRL</sequence>
<dbReference type="PROSITE" id="PS50110">
    <property type="entry name" value="RESPONSE_REGULATORY"/>
    <property type="match status" value="1"/>
</dbReference>
<dbReference type="EMBL" id="SZWF01000001">
    <property type="protein sequence ID" value="KAA9395707.1"/>
    <property type="molecule type" value="Genomic_DNA"/>
</dbReference>
<dbReference type="SMART" id="SM00421">
    <property type="entry name" value="HTH_LUXR"/>
    <property type="match status" value="1"/>
</dbReference>
<evidence type="ECO:0000256" key="5">
    <source>
        <dbReference type="PROSITE-ProRule" id="PRU00169"/>
    </source>
</evidence>
<gene>
    <name evidence="8" type="ORF">FCK90_01515</name>
</gene>
<evidence type="ECO:0000313" key="9">
    <source>
        <dbReference type="Proteomes" id="UP000325957"/>
    </source>
</evidence>
<comment type="caution">
    <text evidence="8">The sequence shown here is derived from an EMBL/GenBank/DDBJ whole genome shotgun (WGS) entry which is preliminary data.</text>
</comment>
<dbReference type="Pfam" id="PF00072">
    <property type="entry name" value="Response_reg"/>
    <property type="match status" value="1"/>
</dbReference>
<evidence type="ECO:0000256" key="1">
    <source>
        <dbReference type="ARBA" id="ARBA00022553"/>
    </source>
</evidence>
<organism evidence="8 9">
    <name type="scientific">Kocuria coralli</name>
    <dbReference type="NCBI Taxonomy" id="1461025"/>
    <lineage>
        <taxon>Bacteria</taxon>
        <taxon>Bacillati</taxon>
        <taxon>Actinomycetota</taxon>
        <taxon>Actinomycetes</taxon>
        <taxon>Micrococcales</taxon>
        <taxon>Micrococcaceae</taxon>
        <taxon>Kocuria</taxon>
    </lineage>
</organism>
<dbReference type="SMART" id="SM00448">
    <property type="entry name" value="REC"/>
    <property type="match status" value="1"/>
</dbReference>
<name>A0A5J5L178_9MICC</name>
<dbReference type="SUPFAM" id="SSF52172">
    <property type="entry name" value="CheY-like"/>
    <property type="match status" value="1"/>
</dbReference>
<evidence type="ECO:0000256" key="3">
    <source>
        <dbReference type="ARBA" id="ARBA00023125"/>
    </source>
</evidence>
<dbReference type="OrthoDB" id="9808843at2"/>
<dbReference type="RefSeq" id="WP_158032512.1">
    <property type="nucleotide sequence ID" value="NZ_ML708610.1"/>
</dbReference>
<dbReference type="CDD" id="cd17535">
    <property type="entry name" value="REC_NarL-like"/>
    <property type="match status" value="1"/>
</dbReference>
<dbReference type="SUPFAM" id="SSF46894">
    <property type="entry name" value="C-terminal effector domain of the bipartite response regulators"/>
    <property type="match status" value="1"/>
</dbReference>
<protein>
    <submittedName>
        <fullName evidence="8">Response regulator transcription factor</fullName>
    </submittedName>
</protein>
<evidence type="ECO:0000313" key="8">
    <source>
        <dbReference type="EMBL" id="KAA9395707.1"/>
    </source>
</evidence>
<reference evidence="8 9" key="1">
    <citation type="submission" date="2019-05" db="EMBL/GenBank/DDBJ databases">
        <title>Kocuria coralli sp. nov., a novel actinobacterium isolated from coral reef seawater.</title>
        <authorList>
            <person name="Li J."/>
        </authorList>
    </citation>
    <scope>NUCLEOTIDE SEQUENCE [LARGE SCALE GENOMIC DNA]</scope>
    <source>
        <strain evidence="8 9">SCSIO 13007</strain>
    </source>
</reference>
<dbReference type="InterPro" id="IPR000792">
    <property type="entry name" value="Tscrpt_reg_LuxR_C"/>
</dbReference>
<dbReference type="CDD" id="cd06170">
    <property type="entry name" value="LuxR_C_like"/>
    <property type="match status" value="1"/>
</dbReference>
<dbReference type="GO" id="GO:0003677">
    <property type="term" value="F:DNA binding"/>
    <property type="evidence" value="ECO:0007669"/>
    <property type="project" value="UniProtKB-KW"/>
</dbReference>
<feature type="modified residue" description="4-aspartylphosphate" evidence="5">
    <location>
        <position position="54"/>
    </location>
</feature>
<evidence type="ECO:0000259" key="7">
    <source>
        <dbReference type="PROSITE" id="PS50110"/>
    </source>
</evidence>
<proteinExistence type="predicted"/>
<dbReference type="InterPro" id="IPR058245">
    <property type="entry name" value="NreC/VraR/RcsB-like_REC"/>
</dbReference>